<keyword evidence="1" id="KW-0862">Zinc</keyword>
<reference evidence="4 5" key="1">
    <citation type="journal article" date="2014" name="Genome Announc.">
        <title>Complete genome sequence of Magnetospirillum gryphiswaldense MSR-1.</title>
        <authorList>
            <person name="Wang X."/>
            <person name="Wang Q."/>
            <person name="Zhang W."/>
            <person name="Wang Y."/>
            <person name="Li L."/>
            <person name="Wen T."/>
            <person name="Zhang T."/>
            <person name="Zhang Y."/>
            <person name="Xu J."/>
            <person name="Hu J."/>
            <person name="Li S."/>
            <person name="Liu L."/>
            <person name="Liu J."/>
            <person name="Jiang W."/>
            <person name="Tian J."/>
            <person name="Li Y."/>
            <person name="Schuler D."/>
            <person name="Wang L."/>
            <person name="Li J."/>
        </authorList>
    </citation>
    <scope>NUCLEOTIDE SEQUENCE [LARGE SCALE GENOMIC DNA]</scope>
    <source>
        <strain evidence="5">DSM 6361 / JCM 21280 / NBRC 15271 / MSR-1</strain>
    </source>
</reference>
<evidence type="ECO:0000259" key="3">
    <source>
        <dbReference type="PROSITE" id="PS50966"/>
    </source>
</evidence>
<organism evidence="4 5">
    <name type="scientific">Magnetospirillum gryphiswaldense (strain DSM 6361 / JCM 21280 / NBRC 15271 / MSR-1)</name>
    <dbReference type="NCBI Taxonomy" id="431944"/>
    <lineage>
        <taxon>Bacteria</taxon>
        <taxon>Pseudomonadati</taxon>
        <taxon>Pseudomonadota</taxon>
        <taxon>Alphaproteobacteria</taxon>
        <taxon>Rhodospirillales</taxon>
        <taxon>Rhodospirillaceae</taxon>
        <taxon>Magnetospirillum</taxon>
    </lineage>
</organism>
<dbReference type="PANTHER" id="PTHR38133:SF1">
    <property type="entry name" value="SLR1429 PROTEIN"/>
    <property type="match status" value="1"/>
</dbReference>
<protein>
    <submittedName>
        <fullName evidence="4">Zinc finger, SWIM-type</fullName>
    </submittedName>
</protein>
<accession>V6F3X2</accession>
<dbReference type="STRING" id="1430440.MGMSRv2__1963"/>
<dbReference type="InterPro" id="IPR007527">
    <property type="entry name" value="Znf_SWIM"/>
</dbReference>
<dbReference type="PROSITE" id="PS50966">
    <property type="entry name" value="ZF_SWIM"/>
    <property type="match status" value="1"/>
</dbReference>
<evidence type="ECO:0000313" key="4">
    <source>
        <dbReference type="EMBL" id="CDK99178.1"/>
    </source>
</evidence>
<dbReference type="EMBL" id="HG794546">
    <property type="protein sequence ID" value="CDK99178.1"/>
    <property type="molecule type" value="Genomic_DNA"/>
</dbReference>
<keyword evidence="5" id="KW-1185">Reference proteome</keyword>
<name>V6F3X2_MAGGM</name>
<evidence type="ECO:0000256" key="1">
    <source>
        <dbReference type="PROSITE-ProRule" id="PRU00325"/>
    </source>
</evidence>
<feature type="domain" description="SWIM-type" evidence="3">
    <location>
        <begin position="148"/>
        <end position="178"/>
    </location>
</feature>
<keyword evidence="1" id="KW-0863">Zinc-finger</keyword>
<dbReference type="KEGG" id="mgy:MGMSRv2__1963"/>
<keyword evidence="1" id="KW-0479">Metal-binding</keyword>
<dbReference type="Proteomes" id="UP000018922">
    <property type="component" value="Chromosome I"/>
</dbReference>
<dbReference type="PANTHER" id="PTHR38133">
    <property type="entry name" value="SLR1429 PROTEIN"/>
    <property type="match status" value="1"/>
</dbReference>
<dbReference type="eggNOG" id="COG4279">
    <property type="taxonomic scope" value="Bacteria"/>
</dbReference>
<dbReference type="AlphaFoldDB" id="V6F3X2"/>
<feature type="region of interest" description="Disordered" evidence="2">
    <location>
        <begin position="236"/>
        <end position="261"/>
    </location>
</feature>
<evidence type="ECO:0000256" key="2">
    <source>
        <dbReference type="SAM" id="MobiDB-lite"/>
    </source>
</evidence>
<dbReference type="GO" id="GO:0008270">
    <property type="term" value="F:zinc ion binding"/>
    <property type="evidence" value="ECO:0007669"/>
    <property type="project" value="UniProtKB-KW"/>
</dbReference>
<evidence type="ECO:0000313" key="5">
    <source>
        <dbReference type="Proteomes" id="UP000018922"/>
    </source>
</evidence>
<dbReference type="HOGENOM" id="CLU_053146_1_0_5"/>
<gene>
    <name evidence="4" type="ordered locus">MGMSRv2__1963</name>
</gene>
<sequence length="276" mass="30100">MVRWAPYVPVAERRKKAEREMVKRRKAGQAVSPVVITGRTIASSAWGKAWCDTMESFGDYDSRLPRGRSYVRNGSVVDLQITAGKVTAQVAGSSLYAVTVTIHPLPKSHWQILRKDCADSIDSLVDLLQGKLSKPVMERLCRPGTGLFPKSSEIKFSCSCPDWASMCKHVAATLYGIGARLDHQPELLFALRGVDHHELITDFGQGGPLAKAPPSSANILETDDVAALFGLDMVASPAPPMETPSQPKPAARKKKSAPANADMELTADGYVKWWKD</sequence>
<proteinExistence type="predicted"/>